<organism evidence="2 3">
    <name type="scientific">Chaetomium fimeti</name>
    <dbReference type="NCBI Taxonomy" id="1854472"/>
    <lineage>
        <taxon>Eukaryota</taxon>
        <taxon>Fungi</taxon>
        <taxon>Dikarya</taxon>
        <taxon>Ascomycota</taxon>
        <taxon>Pezizomycotina</taxon>
        <taxon>Sordariomycetes</taxon>
        <taxon>Sordariomycetidae</taxon>
        <taxon>Sordariales</taxon>
        <taxon>Chaetomiaceae</taxon>
        <taxon>Chaetomium</taxon>
    </lineage>
</organism>
<evidence type="ECO:0000313" key="2">
    <source>
        <dbReference type="EMBL" id="KAK3297087.1"/>
    </source>
</evidence>
<comment type="caution">
    <text evidence="2">The sequence shown here is derived from an EMBL/GenBank/DDBJ whole genome shotgun (WGS) entry which is preliminary data.</text>
</comment>
<reference evidence="2" key="2">
    <citation type="submission" date="2023-06" db="EMBL/GenBank/DDBJ databases">
        <authorList>
            <consortium name="Lawrence Berkeley National Laboratory"/>
            <person name="Haridas S."/>
            <person name="Hensen N."/>
            <person name="Bonometti L."/>
            <person name="Westerberg I."/>
            <person name="Brannstrom I.O."/>
            <person name="Guillou S."/>
            <person name="Cros-Aarteil S."/>
            <person name="Calhoun S."/>
            <person name="Kuo A."/>
            <person name="Mondo S."/>
            <person name="Pangilinan J."/>
            <person name="Riley R."/>
            <person name="Labutti K."/>
            <person name="Andreopoulos B."/>
            <person name="Lipzen A."/>
            <person name="Chen C."/>
            <person name="Yanf M."/>
            <person name="Daum C."/>
            <person name="Ng V."/>
            <person name="Clum A."/>
            <person name="Steindorff A."/>
            <person name="Ohm R."/>
            <person name="Martin F."/>
            <person name="Silar P."/>
            <person name="Natvig D."/>
            <person name="Lalanne C."/>
            <person name="Gautier V."/>
            <person name="Ament-Velasquez S.L."/>
            <person name="Kruys A."/>
            <person name="Hutchinson M.I."/>
            <person name="Powell A.J."/>
            <person name="Barry K."/>
            <person name="Miller A.N."/>
            <person name="Grigoriev I.V."/>
            <person name="Debuchy R."/>
            <person name="Gladieux P."/>
            <person name="Thoren M.H."/>
            <person name="Johannesson H."/>
        </authorList>
    </citation>
    <scope>NUCLEOTIDE SEQUENCE</scope>
    <source>
        <strain evidence="2">CBS 168.71</strain>
    </source>
</reference>
<reference evidence="2" key="1">
    <citation type="journal article" date="2023" name="Mol. Phylogenet. Evol.">
        <title>Genome-scale phylogeny and comparative genomics of the fungal order Sordariales.</title>
        <authorList>
            <person name="Hensen N."/>
            <person name="Bonometti L."/>
            <person name="Westerberg I."/>
            <person name="Brannstrom I.O."/>
            <person name="Guillou S."/>
            <person name="Cros-Aarteil S."/>
            <person name="Calhoun S."/>
            <person name="Haridas S."/>
            <person name="Kuo A."/>
            <person name="Mondo S."/>
            <person name="Pangilinan J."/>
            <person name="Riley R."/>
            <person name="LaButti K."/>
            <person name="Andreopoulos B."/>
            <person name="Lipzen A."/>
            <person name="Chen C."/>
            <person name="Yan M."/>
            <person name="Daum C."/>
            <person name="Ng V."/>
            <person name="Clum A."/>
            <person name="Steindorff A."/>
            <person name="Ohm R.A."/>
            <person name="Martin F."/>
            <person name="Silar P."/>
            <person name="Natvig D.O."/>
            <person name="Lalanne C."/>
            <person name="Gautier V."/>
            <person name="Ament-Velasquez S.L."/>
            <person name="Kruys A."/>
            <person name="Hutchinson M.I."/>
            <person name="Powell A.J."/>
            <person name="Barry K."/>
            <person name="Miller A.N."/>
            <person name="Grigoriev I.V."/>
            <person name="Debuchy R."/>
            <person name="Gladieux P."/>
            <person name="Hiltunen Thoren M."/>
            <person name="Johannesson H."/>
        </authorList>
    </citation>
    <scope>NUCLEOTIDE SEQUENCE</scope>
    <source>
        <strain evidence="2">CBS 168.71</strain>
    </source>
</reference>
<feature type="region of interest" description="Disordered" evidence="1">
    <location>
        <begin position="28"/>
        <end position="337"/>
    </location>
</feature>
<feature type="compositionally biased region" description="Low complexity" evidence="1">
    <location>
        <begin position="424"/>
        <end position="434"/>
    </location>
</feature>
<accession>A0AAE0HJ00</accession>
<evidence type="ECO:0000256" key="1">
    <source>
        <dbReference type="SAM" id="MobiDB-lite"/>
    </source>
</evidence>
<name>A0AAE0HJ00_9PEZI</name>
<feature type="region of interest" description="Disordered" evidence="1">
    <location>
        <begin position="580"/>
        <end position="608"/>
    </location>
</feature>
<gene>
    <name evidence="2" type="ORF">B0H64DRAFT_117949</name>
</gene>
<feature type="compositionally biased region" description="Pro residues" evidence="1">
    <location>
        <begin position="162"/>
        <end position="194"/>
    </location>
</feature>
<protein>
    <submittedName>
        <fullName evidence="2">Uncharacterized protein</fullName>
    </submittedName>
</protein>
<dbReference type="Proteomes" id="UP001278766">
    <property type="component" value="Unassembled WGS sequence"/>
</dbReference>
<dbReference type="EMBL" id="JAUEPN010000003">
    <property type="protein sequence ID" value="KAK3297087.1"/>
    <property type="molecule type" value="Genomic_DNA"/>
</dbReference>
<feature type="compositionally biased region" description="Low complexity" evidence="1">
    <location>
        <begin position="378"/>
        <end position="389"/>
    </location>
</feature>
<feature type="compositionally biased region" description="Basic and acidic residues" evidence="1">
    <location>
        <begin position="499"/>
        <end position="513"/>
    </location>
</feature>
<feature type="compositionally biased region" description="Pro residues" evidence="1">
    <location>
        <begin position="210"/>
        <end position="228"/>
    </location>
</feature>
<feature type="region of interest" description="Disordered" evidence="1">
    <location>
        <begin position="354"/>
        <end position="461"/>
    </location>
</feature>
<sequence length="608" mass="66303">MSGRAETIVAHVEDVDEFDNIIEESCRYASSVAPGSPAKQQPNTGRARREKARRGSSSPITTSVVTDSDSTLHPRRDSLKKSSKDREKSVSKKALMAASRPPVKHAKTAQGIPRRDESAYYGVDPTITPAVSRPRAQSRPSSFYASGRPPPANARFYANQTPGPPLPTSFPPPSWMGPGPGPGPGGPGPGPGPGPGHGHGHGHGHGPSPFGQPSPAPLVMHHPPPPPTSDYFARPLESRFGSRPQSSMGFRPPRAIEYDDYEEPVEKALARRPSTTRRVSKNDEDRKAMPPPRRPSSARPTTLPFRPPPSTPARRRGDFDEHDPDVDNALFSDLSPMAPVGYDFSPIPFRPRPNFGADLGYDVPDQQTEVAGHRRRNSYYGGNSGSSGSAYEDKMRQASRYQDDIIAVPQMPLTAETLRKAGKSGTSSRSTRSSGSHDESDYRQSATTRTTRSTAPNNDEDVTIRVKGSTVLKFGNTEMQCQDGAEINITSRSGNPEIRAADSDRSSYVDQDDRRTRVDIPTQSRLRATSRAKSRPRSFSRSFSKYEVAAPNKYDVATRYDTGPKYDAVTDYDAYTTYAPPLPPPYPEYPSSFSSRHGDGYFGGPPPL</sequence>
<dbReference type="RefSeq" id="XP_062660601.1">
    <property type="nucleotide sequence ID" value="XM_062797896.1"/>
</dbReference>
<dbReference type="AlphaFoldDB" id="A0AAE0HJ00"/>
<proteinExistence type="predicted"/>
<feature type="compositionally biased region" description="Low complexity" evidence="1">
    <location>
        <begin position="56"/>
        <end position="69"/>
    </location>
</feature>
<feature type="compositionally biased region" description="Basic and acidic residues" evidence="1">
    <location>
        <begin position="70"/>
        <end position="90"/>
    </location>
</feature>
<dbReference type="GeneID" id="87834844"/>
<evidence type="ECO:0000313" key="3">
    <source>
        <dbReference type="Proteomes" id="UP001278766"/>
    </source>
</evidence>
<feature type="region of interest" description="Disordered" evidence="1">
    <location>
        <begin position="489"/>
        <end position="513"/>
    </location>
</feature>
<feature type="compositionally biased region" description="Low complexity" evidence="1">
    <location>
        <begin position="445"/>
        <end position="455"/>
    </location>
</feature>
<keyword evidence="3" id="KW-1185">Reference proteome</keyword>